<dbReference type="OrthoDB" id="1653819at2"/>
<feature type="transmembrane region" description="Helical" evidence="1">
    <location>
        <begin position="68"/>
        <end position="87"/>
    </location>
</feature>
<sequence length="180" mass="21427">MTFYTQWITMGLMLSSGCLMGMILDLYRILSRRFRFKGWVVSLVDLLYWTVAAGLVFSLLMWSNWGELRFYIFVAILAGWAIYHRWLSAKVSRGIEWGMGMVERTLQLFLRVLQMMIWMPILAIWNLLMNILSRILSLLRLILRLPLWMLAPAGRWLKRVGGRLFRPVVNILRRIRNWFP</sequence>
<proteinExistence type="predicted"/>
<accession>A0A521EA86</accession>
<keyword evidence="1" id="KW-0812">Transmembrane</keyword>
<feature type="transmembrane region" description="Helical" evidence="1">
    <location>
        <begin position="39"/>
        <end position="62"/>
    </location>
</feature>
<dbReference type="NCBIfam" id="TIGR02893">
    <property type="entry name" value="spore_yabQ"/>
    <property type="match status" value="1"/>
</dbReference>
<keyword evidence="1" id="KW-0472">Membrane</keyword>
<keyword evidence="1" id="KW-1133">Transmembrane helix</keyword>
<evidence type="ECO:0000256" key="1">
    <source>
        <dbReference type="SAM" id="Phobius"/>
    </source>
</evidence>
<keyword evidence="3" id="KW-1185">Reference proteome</keyword>
<evidence type="ECO:0000313" key="3">
    <source>
        <dbReference type="Proteomes" id="UP000315636"/>
    </source>
</evidence>
<name>A0A521EA86_9BACL</name>
<gene>
    <name evidence="2" type="ORF">SAMN06264849_108148</name>
</gene>
<feature type="transmembrane region" description="Helical" evidence="1">
    <location>
        <begin position="6"/>
        <end position="27"/>
    </location>
</feature>
<protein>
    <submittedName>
        <fullName evidence="2">Spore cortex biosynthesis protein YabQ</fullName>
    </submittedName>
</protein>
<feature type="transmembrane region" description="Helical" evidence="1">
    <location>
        <begin position="108"/>
        <end position="129"/>
    </location>
</feature>
<reference evidence="2 3" key="1">
    <citation type="submission" date="2017-05" db="EMBL/GenBank/DDBJ databases">
        <authorList>
            <person name="Varghese N."/>
            <person name="Submissions S."/>
        </authorList>
    </citation>
    <scope>NUCLEOTIDE SEQUENCE [LARGE SCALE GENOMIC DNA]</scope>
    <source>
        <strain evidence="2 3">DSM 45474</strain>
    </source>
</reference>
<dbReference type="Pfam" id="PF09578">
    <property type="entry name" value="Spore_YabQ"/>
    <property type="match status" value="1"/>
</dbReference>
<dbReference type="Proteomes" id="UP000315636">
    <property type="component" value="Unassembled WGS sequence"/>
</dbReference>
<organism evidence="2 3">
    <name type="scientific">Melghirimyces algeriensis</name>
    <dbReference type="NCBI Taxonomy" id="910412"/>
    <lineage>
        <taxon>Bacteria</taxon>
        <taxon>Bacillati</taxon>
        <taxon>Bacillota</taxon>
        <taxon>Bacilli</taxon>
        <taxon>Bacillales</taxon>
        <taxon>Thermoactinomycetaceae</taxon>
        <taxon>Melghirimyces</taxon>
    </lineage>
</organism>
<evidence type="ECO:0000313" key="2">
    <source>
        <dbReference type="EMBL" id="SMO80846.1"/>
    </source>
</evidence>
<dbReference type="AlphaFoldDB" id="A0A521EA86"/>
<dbReference type="RefSeq" id="WP_142506102.1">
    <property type="nucleotide sequence ID" value="NZ_FXTI01000008.1"/>
</dbReference>
<dbReference type="InterPro" id="IPR019074">
    <property type="entry name" value="YabQ"/>
</dbReference>
<dbReference type="EMBL" id="FXTI01000008">
    <property type="protein sequence ID" value="SMO80846.1"/>
    <property type="molecule type" value="Genomic_DNA"/>
</dbReference>